<evidence type="ECO:0000256" key="2">
    <source>
        <dbReference type="ARBA" id="ARBA00008645"/>
    </source>
</evidence>
<dbReference type="InterPro" id="IPR051044">
    <property type="entry name" value="MAG_DAG_Lipase"/>
</dbReference>
<gene>
    <name evidence="6" type="ORF">PRVXH_000879</name>
</gene>
<dbReference type="InterPro" id="IPR029058">
    <property type="entry name" value="AB_hydrolase_fold"/>
</dbReference>
<evidence type="ECO:0000256" key="3">
    <source>
        <dbReference type="ARBA" id="ARBA00013254"/>
    </source>
</evidence>
<dbReference type="FunFam" id="3.40.50.1820:FF:000117">
    <property type="entry name" value="Monoglyceride lipase, putative"/>
    <property type="match status" value="1"/>
</dbReference>
<sequence length="271" mass="30934">MENKLTLKDGIEIAYVKKQPKEVKGVVMIIHGFAEHMGRYSEFKEFLHEKNYAVYSMDHIGHGKSGQYKGHVDDFHDMVESTDKLVSIAKSENEDLPIFMFGHSMGGLITLAYGLKYPDKLNGQIFSAPAIGSPIGRGLEMLLKLLAKICPKKYINNNLSGEICRDSQVVREYVEDPLVLKAATVKFYHEVFIKGIQYVQDNIKNYSCPCLIMHGTKDSIIDYKHSLSFYENNMSSDKTKKIFPGLYHELLNEPEKDEVKSEILDWLESRV</sequence>
<name>A0AAU8HVZ0_9FIRM</name>
<reference evidence="6" key="2">
    <citation type="submission" date="2024-06" db="EMBL/GenBank/DDBJ databases">
        <authorList>
            <person name="Petrova K.O."/>
            <person name="Toshchakov S.V."/>
            <person name="Boltjanskaja Y.V."/>
            <person name="Kevbrin V.V."/>
        </authorList>
    </citation>
    <scope>NUCLEOTIDE SEQUENCE</scope>
    <source>
        <strain evidence="6">Z-710</strain>
    </source>
</reference>
<dbReference type="PRINTS" id="PR00111">
    <property type="entry name" value="ABHYDROLASE"/>
</dbReference>
<comment type="similarity">
    <text evidence="2">Belongs to the AB hydrolase superfamily.</text>
</comment>
<dbReference type="PANTHER" id="PTHR11614">
    <property type="entry name" value="PHOSPHOLIPASE-RELATED"/>
    <property type="match status" value="1"/>
</dbReference>
<evidence type="ECO:0000259" key="5">
    <source>
        <dbReference type="Pfam" id="PF12146"/>
    </source>
</evidence>
<dbReference type="RefSeq" id="WP_353894104.1">
    <property type="nucleotide sequence ID" value="NZ_CP159485.1"/>
</dbReference>
<dbReference type="Pfam" id="PF12146">
    <property type="entry name" value="Hydrolase_4"/>
    <property type="match status" value="1"/>
</dbReference>
<dbReference type="GO" id="GO:0047372">
    <property type="term" value="F:monoacylglycerol lipase activity"/>
    <property type="evidence" value="ECO:0007669"/>
    <property type="project" value="UniProtKB-EC"/>
</dbReference>
<feature type="domain" description="Serine aminopeptidase S33" evidence="5">
    <location>
        <begin position="22"/>
        <end position="255"/>
    </location>
</feature>
<reference evidence="6" key="1">
    <citation type="journal article" date="2018" name="Antonie Van Leeuwenhoek">
        <title>Proteinivorax hydrogeniformans sp. nov., an anaerobic, haloalkaliphilic bacterium fermenting proteinaceous compounds with high hydrogen production.</title>
        <authorList>
            <person name="Boltyanskaya Y."/>
            <person name="Detkova E."/>
            <person name="Pimenov N."/>
            <person name="Kevbrin V."/>
        </authorList>
    </citation>
    <scope>NUCLEOTIDE SEQUENCE</scope>
    <source>
        <strain evidence="6">Z-710</strain>
    </source>
</reference>
<dbReference type="InterPro" id="IPR022742">
    <property type="entry name" value="Hydrolase_4"/>
</dbReference>
<proteinExistence type="inferred from homology"/>
<dbReference type="Gene3D" id="3.40.50.1820">
    <property type="entry name" value="alpha/beta hydrolase"/>
    <property type="match status" value="1"/>
</dbReference>
<dbReference type="AlphaFoldDB" id="A0AAU8HVZ0"/>
<evidence type="ECO:0000256" key="1">
    <source>
        <dbReference type="ARBA" id="ARBA00001613"/>
    </source>
</evidence>
<evidence type="ECO:0000313" key="6">
    <source>
        <dbReference type="EMBL" id="XCI29556.1"/>
    </source>
</evidence>
<comment type="catalytic activity">
    <reaction evidence="1">
        <text>Hydrolyzes glycerol monoesters of long-chain fatty acids.</text>
        <dbReference type="EC" id="3.1.1.23"/>
    </reaction>
</comment>
<dbReference type="EC" id="3.1.1.23" evidence="3"/>
<accession>A0AAU8HVZ0</accession>
<protein>
    <recommendedName>
        <fullName evidence="4">Monoacylglycerol lipase</fullName>
        <ecNumber evidence="3">3.1.1.23</ecNumber>
    </recommendedName>
</protein>
<dbReference type="InterPro" id="IPR000073">
    <property type="entry name" value="AB_hydrolase_1"/>
</dbReference>
<dbReference type="EMBL" id="CP159485">
    <property type="protein sequence ID" value="XCI29556.1"/>
    <property type="molecule type" value="Genomic_DNA"/>
</dbReference>
<dbReference type="SUPFAM" id="SSF53474">
    <property type="entry name" value="alpha/beta-Hydrolases"/>
    <property type="match status" value="1"/>
</dbReference>
<organism evidence="6">
    <name type="scientific">Proteinivorax hydrogeniformans</name>
    <dbReference type="NCBI Taxonomy" id="1826727"/>
    <lineage>
        <taxon>Bacteria</taxon>
        <taxon>Bacillati</taxon>
        <taxon>Bacillota</taxon>
        <taxon>Clostridia</taxon>
        <taxon>Eubacteriales</taxon>
        <taxon>Proteinivoracaceae</taxon>
        <taxon>Proteinivorax</taxon>
    </lineage>
</organism>
<evidence type="ECO:0000256" key="4">
    <source>
        <dbReference type="ARBA" id="ARBA00071261"/>
    </source>
</evidence>